<dbReference type="Pfam" id="PF00440">
    <property type="entry name" value="TetR_N"/>
    <property type="match status" value="1"/>
</dbReference>
<dbReference type="PROSITE" id="PS50977">
    <property type="entry name" value="HTH_TETR_2"/>
    <property type="match status" value="1"/>
</dbReference>
<evidence type="ECO:0000256" key="1">
    <source>
        <dbReference type="ARBA" id="ARBA00023125"/>
    </source>
</evidence>
<dbReference type="Proteomes" id="UP000179076">
    <property type="component" value="Unassembled WGS sequence"/>
</dbReference>
<reference evidence="4 5" key="1">
    <citation type="journal article" date="2016" name="Nat. Commun.">
        <title>Thousands of microbial genomes shed light on interconnected biogeochemical processes in an aquifer system.</title>
        <authorList>
            <person name="Anantharaman K."/>
            <person name="Brown C.T."/>
            <person name="Hug L.A."/>
            <person name="Sharon I."/>
            <person name="Castelle C.J."/>
            <person name="Probst A.J."/>
            <person name="Thomas B.C."/>
            <person name="Singh A."/>
            <person name="Wilkins M.J."/>
            <person name="Karaoz U."/>
            <person name="Brodie E.L."/>
            <person name="Williams K.H."/>
            <person name="Hubbard S.S."/>
            <person name="Banfield J.F."/>
        </authorList>
    </citation>
    <scope>NUCLEOTIDE SEQUENCE [LARGE SCALE GENOMIC DNA]</scope>
</reference>
<dbReference type="InterPro" id="IPR036271">
    <property type="entry name" value="Tet_transcr_reg_TetR-rel_C_sf"/>
</dbReference>
<dbReference type="PANTHER" id="PTHR30055">
    <property type="entry name" value="HTH-TYPE TRANSCRIPTIONAL REGULATOR RUTR"/>
    <property type="match status" value="1"/>
</dbReference>
<gene>
    <name evidence="4" type="ORF">A2W18_05800</name>
</gene>
<evidence type="ECO:0000313" key="5">
    <source>
        <dbReference type="Proteomes" id="UP000179076"/>
    </source>
</evidence>
<dbReference type="SUPFAM" id="SSF46689">
    <property type="entry name" value="Homeodomain-like"/>
    <property type="match status" value="1"/>
</dbReference>
<evidence type="ECO:0000313" key="4">
    <source>
        <dbReference type="EMBL" id="OGI61990.1"/>
    </source>
</evidence>
<evidence type="ECO:0000256" key="2">
    <source>
        <dbReference type="PROSITE-ProRule" id="PRU00335"/>
    </source>
</evidence>
<feature type="DNA-binding region" description="H-T-H motif" evidence="2">
    <location>
        <begin position="30"/>
        <end position="49"/>
    </location>
</feature>
<dbReference type="GO" id="GO:0003700">
    <property type="term" value="F:DNA-binding transcription factor activity"/>
    <property type="evidence" value="ECO:0007669"/>
    <property type="project" value="TreeGrafter"/>
</dbReference>
<dbReference type="SUPFAM" id="SSF48498">
    <property type="entry name" value="Tetracyclin repressor-like, C-terminal domain"/>
    <property type="match status" value="1"/>
</dbReference>
<organism evidence="4 5">
    <name type="scientific">Candidatus Muproteobacteria bacterium RBG_16_60_9</name>
    <dbReference type="NCBI Taxonomy" id="1817755"/>
    <lineage>
        <taxon>Bacteria</taxon>
        <taxon>Pseudomonadati</taxon>
        <taxon>Pseudomonadota</taxon>
        <taxon>Candidatus Muproteobacteria</taxon>
    </lineage>
</organism>
<proteinExistence type="predicted"/>
<protein>
    <recommendedName>
        <fullName evidence="3">HTH tetR-type domain-containing protein</fullName>
    </recommendedName>
</protein>
<dbReference type="PRINTS" id="PR00455">
    <property type="entry name" value="HTHTETR"/>
</dbReference>
<dbReference type="PANTHER" id="PTHR30055:SF146">
    <property type="entry name" value="HTH-TYPE TRANSCRIPTIONAL DUAL REGULATOR CECR"/>
    <property type="match status" value="1"/>
</dbReference>
<sequence length="207" mass="23489">MSAQLDHPACVSRILEAALDVFSEQGYGASIEQIASRANVARQTIYNHFGGKQALFETALERAIAALFEVVKAEHENLRERLIRFGLALRARVLSPRSIRLHRVLTGESPRVPDLARSFFDRCFIRSTEHMAEVFERAMRDGELRRDAALETARLYMEMLIGLDRWRMLLGGPAPDPEKENDHVTRLVDHFLRAYAPPAKPVAAIKR</sequence>
<dbReference type="InterPro" id="IPR039536">
    <property type="entry name" value="TetR_C_Proteobacteria"/>
</dbReference>
<evidence type="ECO:0000259" key="3">
    <source>
        <dbReference type="PROSITE" id="PS50977"/>
    </source>
</evidence>
<accession>A0A1F6UX57</accession>
<dbReference type="EMBL" id="MFSP01000184">
    <property type="protein sequence ID" value="OGI61990.1"/>
    <property type="molecule type" value="Genomic_DNA"/>
</dbReference>
<dbReference type="InterPro" id="IPR001647">
    <property type="entry name" value="HTH_TetR"/>
</dbReference>
<dbReference type="InterPro" id="IPR050109">
    <property type="entry name" value="HTH-type_TetR-like_transc_reg"/>
</dbReference>
<keyword evidence="1 2" id="KW-0238">DNA-binding</keyword>
<dbReference type="InterPro" id="IPR009057">
    <property type="entry name" value="Homeodomain-like_sf"/>
</dbReference>
<dbReference type="Pfam" id="PF14246">
    <property type="entry name" value="TetR_C_7"/>
    <property type="match status" value="1"/>
</dbReference>
<comment type="caution">
    <text evidence="4">The sequence shown here is derived from an EMBL/GenBank/DDBJ whole genome shotgun (WGS) entry which is preliminary data.</text>
</comment>
<dbReference type="GO" id="GO:0000976">
    <property type="term" value="F:transcription cis-regulatory region binding"/>
    <property type="evidence" value="ECO:0007669"/>
    <property type="project" value="TreeGrafter"/>
</dbReference>
<dbReference type="Gene3D" id="1.10.357.10">
    <property type="entry name" value="Tetracycline Repressor, domain 2"/>
    <property type="match status" value="1"/>
</dbReference>
<dbReference type="Gene3D" id="1.10.10.60">
    <property type="entry name" value="Homeodomain-like"/>
    <property type="match status" value="1"/>
</dbReference>
<name>A0A1F6UX57_9PROT</name>
<feature type="domain" description="HTH tetR-type" evidence="3">
    <location>
        <begin position="8"/>
        <end position="67"/>
    </location>
</feature>
<dbReference type="AlphaFoldDB" id="A0A1F6UX57"/>